<reference evidence="19 20" key="1">
    <citation type="submission" date="2019-05" db="EMBL/GenBank/DDBJ databases">
        <title>Culicoidintestinum kansasii gen. nov., sp. nov. from the gastrointestinal tract of the biting midge, Culicoides sonorensis.</title>
        <authorList>
            <person name="Neupane S."/>
            <person name="Ghosh A."/>
            <person name="Gunther S."/>
            <person name="Martin K."/>
            <person name="Zurek L."/>
        </authorList>
    </citation>
    <scope>NUCLEOTIDE SEQUENCE [LARGE SCALE GENOMIC DNA]</scope>
    <source>
        <strain evidence="19 20">CS-1</strain>
    </source>
</reference>
<evidence type="ECO:0000256" key="7">
    <source>
        <dbReference type="ARBA" id="ARBA00022516"/>
    </source>
</evidence>
<keyword evidence="12 18" id="KW-0472">Membrane</keyword>
<dbReference type="EMBL" id="VBWP01000001">
    <property type="protein sequence ID" value="TLG77080.1"/>
    <property type="molecule type" value="Genomic_DNA"/>
</dbReference>
<keyword evidence="14" id="KW-1208">Phospholipid metabolism</keyword>
<comment type="catalytic activity">
    <reaction evidence="15">
        <text>a CDP-1,2-diacyl-sn-glycerol + sn-glycerol 3-phosphate = a 1,2-diacyl-sn-glycero-3-phospho-(1'-sn-glycero-3'-phosphate) + CMP + H(+)</text>
        <dbReference type="Rhea" id="RHEA:12593"/>
        <dbReference type="ChEBI" id="CHEBI:15378"/>
        <dbReference type="ChEBI" id="CHEBI:57597"/>
        <dbReference type="ChEBI" id="CHEBI:58332"/>
        <dbReference type="ChEBI" id="CHEBI:60110"/>
        <dbReference type="ChEBI" id="CHEBI:60377"/>
        <dbReference type="EC" id="2.7.8.5"/>
    </reaction>
</comment>
<evidence type="ECO:0000256" key="3">
    <source>
        <dbReference type="ARBA" id="ARBA00005042"/>
    </source>
</evidence>
<evidence type="ECO:0000256" key="1">
    <source>
        <dbReference type="ARBA" id="ARBA00003973"/>
    </source>
</evidence>
<dbReference type="GO" id="GO:0008444">
    <property type="term" value="F:CDP-diacylglycerol-glycerol-3-phosphate 3-phosphatidyltransferase activity"/>
    <property type="evidence" value="ECO:0007669"/>
    <property type="project" value="UniProtKB-UniRule"/>
</dbReference>
<keyword evidence="7" id="KW-0444">Lipid biosynthesis</keyword>
<evidence type="ECO:0000256" key="6">
    <source>
        <dbReference type="ARBA" id="ARBA00014944"/>
    </source>
</evidence>
<feature type="transmembrane region" description="Helical" evidence="18">
    <location>
        <begin position="157"/>
        <end position="178"/>
    </location>
</feature>
<dbReference type="InterPro" id="IPR000462">
    <property type="entry name" value="CDP-OH_P_trans"/>
</dbReference>
<sequence length="189" mass="21094">MFSLPTKITIARIIFIPFVLIFWAVPIVEPILWGISLGQLISAILFVILTITDFVDGYIARKYNMITEFGKFLDPIADKVLVFSAYFLLIQDGSMIYIPALIMLTREFIVASLRMIAASKGTVIAADMFGKLKTVSQFISLFVYLFGIQNISPAMNVVALVLLWISVLLTVLSGVNYVKNSWSVLAEEN</sequence>
<evidence type="ECO:0000256" key="17">
    <source>
        <dbReference type="RuleBase" id="RU003750"/>
    </source>
</evidence>
<evidence type="ECO:0000256" key="4">
    <source>
        <dbReference type="ARBA" id="ARBA00010441"/>
    </source>
</evidence>
<protein>
    <recommendedName>
        <fullName evidence="6 16">CDP-diacylglycerol--glycerol-3-phosphate 3-phosphatidyltransferase</fullName>
        <ecNumber evidence="5 16">2.7.8.5</ecNumber>
    </recommendedName>
</protein>
<evidence type="ECO:0000256" key="18">
    <source>
        <dbReference type="SAM" id="Phobius"/>
    </source>
</evidence>
<evidence type="ECO:0000256" key="13">
    <source>
        <dbReference type="ARBA" id="ARBA00023209"/>
    </source>
</evidence>
<dbReference type="Pfam" id="PF01066">
    <property type="entry name" value="CDP-OH_P_transf"/>
    <property type="match status" value="1"/>
</dbReference>
<dbReference type="GO" id="GO:0016020">
    <property type="term" value="C:membrane"/>
    <property type="evidence" value="ECO:0007669"/>
    <property type="project" value="UniProtKB-SubCell"/>
</dbReference>
<evidence type="ECO:0000256" key="8">
    <source>
        <dbReference type="ARBA" id="ARBA00022679"/>
    </source>
</evidence>
<evidence type="ECO:0000313" key="19">
    <source>
        <dbReference type="EMBL" id="TLG77080.1"/>
    </source>
</evidence>
<keyword evidence="8 17" id="KW-0808">Transferase</keyword>
<dbReference type="NCBIfam" id="TIGR00560">
    <property type="entry name" value="pgsA"/>
    <property type="match status" value="1"/>
</dbReference>
<dbReference type="PANTHER" id="PTHR14269">
    <property type="entry name" value="CDP-DIACYLGLYCEROL--GLYCEROL-3-PHOSPHATE 3-PHOSPHATIDYLTRANSFERASE-RELATED"/>
    <property type="match status" value="1"/>
</dbReference>
<evidence type="ECO:0000256" key="11">
    <source>
        <dbReference type="ARBA" id="ARBA00023098"/>
    </source>
</evidence>
<dbReference type="UniPathway" id="UPA00084">
    <property type="reaction ID" value="UER00503"/>
</dbReference>
<evidence type="ECO:0000256" key="2">
    <source>
        <dbReference type="ARBA" id="ARBA00004141"/>
    </source>
</evidence>
<dbReference type="PIRSF" id="PIRSF000847">
    <property type="entry name" value="Phos_ph_gly_syn"/>
    <property type="match status" value="1"/>
</dbReference>
<evidence type="ECO:0000256" key="15">
    <source>
        <dbReference type="ARBA" id="ARBA00048586"/>
    </source>
</evidence>
<dbReference type="FunCoup" id="A0A5R8QHA6">
    <property type="interactions" value="368"/>
</dbReference>
<evidence type="ECO:0000256" key="12">
    <source>
        <dbReference type="ARBA" id="ARBA00023136"/>
    </source>
</evidence>
<dbReference type="GO" id="GO:0006655">
    <property type="term" value="P:phosphatidylglycerol biosynthetic process"/>
    <property type="evidence" value="ECO:0007669"/>
    <property type="project" value="UniProtKB-UniPathway"/>
</dbReference>
<comment type="similarity">
    <text evidence="4 17">Belongs to the CDP-alcohol phosphatidyltransferase class-I family.</text>
</comment>
<dbReference type="RefSeq" id="WP_138189692.1">
    <property type="nucleotide sequence ID" value="NZ_VBWP01000001.1"/>
</dbReference>
<evidence type="ECO:0000256" key="16">
    <source>
        <dbReference type="NCBIfam" id="TIGR00560"/>
    </source>
</evidence>
<keyword evidence="11" id="KW-0443">Lipid metabolism</keyword>
<accession>A0A5R8QHA6</accession>
<comment type="subcellular location">
    <subcellularLocation>
        <location evidence="2">Membrane</location>
        <topology evidence="2">Multi-pass membrane protein</topology>
    </subcellularLocation>
</comment>
<dbReference type="Gene3D" id="1.20.120.1760">
    <property type="match status" value="1"/>
</dbReference>
<dbReference type="InParanoid" id="A0A5R8QHA6"/>
<evidence type="ECO:0000313" key="20">
    <source>
        <dbReference type="Proteomes" id="UP000306912"/>
    </source>
</evidence>
<dbReference type="AlphaFoldDB" id="A0A5R8QHA6"/>
<keyword evidence="9 18" id="KW-0812">Transmembrane</keyword>
<evidence type="ECO:0000256" key="10">
    <source>
        <dbReference type="ARBA" id="ARBA00022989"/>
    </source>
</evidence>
<name>A0A5R8QHA6_9FIRM</name>
<keyword evidence="13" id="KW-0594">Phospholipid biosynthesis</keyword>
<dbReference type="InterPro" id="IPR004570">
    <property type="entry name" value="Phosphatidylglycerol_P_synth"/>
</dbReference>
<dbReference type="InterPro" id="IPR043130">
    <property type="entry name" value="CDP-OH_PTrfase_TM_dom"/>
</dbReference>
<keyword evidence="20" id="KW-1185">Reference proteome</keyword>
<feature type="transmembrane region" description="Helical" evidence="18">
    <location>
        <begin position="9"/>
        <end position="25"/>
    </location>
</feature>
<comment type="pathway">
    <text evidence="3">Phospholipid metabolism; phosphatidylglycerol biosynthesis; phosphatidylglycerol from CDP-diacylglycerol: step 1/2.</text>
</comment>
<proteinExistence type="inferred from homology"/>
<evidence type="ECO:0000256" key="9">
    <source>
        <dbReference type="ARBA" id="ARBA00022692"/>
    </source>
</evidence>
<evidence type="ECO:0000256" key="5">
    <source>
        <dbReference type="ARBA" id="ARBA00013170"/>
    </source>
</evidence>
<dbReference type="PROSITE" id="PS00379">
    <property type="entry name" value="CDP_ALCOHOL_P_TRANSF"/>
    <property type="match status" value="1"/>
</dbReference>
<dbReference type="EC" id="2.7.8.5" evidence="5 16"/>
<dbReference type="OrthoDB" id="9796672at2"/>
<comment type="function">
    <text evidence="1">This protein catalyzes the committed step to the synthesis of the acidic phospholipids.</text>
</comment>
<evidence type="ECO:0000256" key="14">
    <source>
        <dbReference type="ARBA" id="ARBA00023264"/>
    </source>
</evidence>
<feature type="transmembrane region" description="Helical" evidence="18">
    <location>
        <begin position="134"/>
        <end position="151"/>
    </location>
</feature>
<feature type="transmembrane region" description="Helical" evidence="18">
    <location>
        <begin position="31"/>
        <end position="51"/>
    </location>
</feature>
<gene>
    <name evidence="19" type="primary">pgsA</name>
    <name evidence="19" type="ORF">FEZ08_00245</name>
</gene>
<dbReference type="PANTHER" id="PTHR14269:SF62">
    <property type="entry name" value="CDP-DIACYLGLYCEROL--GLYCEROL-3-PHOSPHATE 3-PHOSPHATIDYLTRANSFERASE 1, CHLOROPLASTIC"/>
    <property type="match status" value="1"/>
</dbReference>
<organism evidence="19 20">
    <name type="scientific">Culicoidibacter larvae</name>
    <dbReference type="NCBI Taxonomy" id="2579976"/>
    <lineage>
        <taxon>Bacteria</taxon>
        <taxon>Bacillati</taxon>
        <taxon>Bacillota</taxon>
        <taxon>Culicoidibacteria</taxon>
        <taxon>Culicoidibacterales</taxon>
        <taxon>Culicoidibacteraceae</taxon>
        <taxon>Culicoidibacter</taxon>
    </lineage>
</organism>
<dbReference type="InterPro" id="IPR048254">
    <property type="entry name" value="CDP_ALCOHOL_P_TRANSF_CS"/>
</dbReference>
<dbReference type="Proteomes" id="UP000306912">
    <property type="component" value="Unassembled WGS sequence"/>
</dbReference>
<dbReference type="InterPro" id="IPR050324">
    <property type="entry name" value="CDP-alcohol_PTase-I"/>
</dbReference>
<comment type="caution">
    <text evidence="19">The sequence shown here is derived from an EMBL/GenBank/DDBJ whole genome shotgun (WGS) entry which is preliminary data.</text>
</comment>
<keyword evidence="10 18" id="KW-1133">Transmembrane helix</keyword>